<keyword evidence="5 6" id="KW-0472">Membrane</keyword>
<evidence type="ECO:0000256" key="5">
    <source>
        <dbReference type="ARBA" id="ARBA00023136"/>
    </source>
</evidence>
<reference evidence="8" key="1">
    <citation type="submission" date="2015-05" db="EMBL/GenBank/DDBJ databases">
        <authorList>
            <person name="Urmite Genomes"/>
        </authorList>
    </citation>
    <scope>NUCLEOTIDE SEQUENCE [LARGE SCALE GENOMIC DNA]</scope>
    <source>
        <strain evidence="8">LF1</strain>
    </source>
</reference>
<sequence length="471" mass="53612">MNMYKKLVTNSLIFAVGNLGTKLITFFLVPLYTYYLTPSEFGMVDLLTTTISFLMPIVTLSIFDAVLRFVMDKSHDKKEVLINSLFIVLIGFFLISLFYPVLIILLPFDDYIHYFYLLLLVQSINTILTQYIRAKGMIRLFALSGIFNVFTVLIFNIALLMIFKMGIVGYLISIILANIISTIFVIISGKVHHDFIIKKVNIKLMKEMLHYSIPLIPNALMWWIMSLSDRYIITYLLGISANGIYAVANKIPSILNIVNSIFFQAWQMSAIEEANSKEKSHFFSNVFNVFSIAMLVTTSLLLVFLKLIMGVFVANSYFIAWKYVPFLLLGVVFSSFSGFLGTNYIATKKTSGIFKTSVIGAILNIVVNLLLVPTIGINGAAIGTMISFAVIWLLRIKDTREFVNIKLNKRKLFLTLFFVYVQIGILYLNIKLGNLFQIVLLMLIILLNFYEIRGILEKIIIIITKKSKQSK</sequence>
<accession>A0A0U1NR04</accession>
<feature type="transmembrane region" description="Helical" evidence="6">
    <location>
        <begin position="12"/>
        <end position="35"/>
    </location>
</feature>
<dbReference type="GO" id="GO:0005886">
    <property type="term" value="C:plasma membrane"/>
    <property type="evidence" value="ECO:0007669"/>
    <property type="project" value="UniProtKB-SubCell"/>
</dbReference>
<evidence type="ECO:0000256" key="3">
    <source>
        <dbReference type="ARBA" id="ARBA00022692"/>
    </source>
</evidence>
<dbReference type="PANTHER" id="PTHR30250:SF11">
    <property type="entry name" value="O-ANTIGEN TRANSPORTER-RELATED"/>
    <property type="match status" value="1"/>
</dbReference>
<evidence type="ECO:0000256" key="1">
    <source>
        <dbReference type="ARBA" id="ARBA00004651"/>
    </source>
</evidence>
<dbReference type="EMBL" id="CVRB01000001">
    <property type="protein sequence ID" value="CRK80178.1"/>
    <property type="molecule type" value="Genomic_DNA"/>
</dbReference>
<dbReference type="InterPro" id="IPR002797">
    <property type="entry name" value="Polysacc_synth"/>
</dbReference>
<dbReference type="STRING" id="1499688.BN000_00059"/>
<feature type="transmembrane region" description="Helical" evidence="6">
    <location>
        <begin position="231"/>
        <end position="248"/>
    </location>
</feature>
<dbReference type="RefSeq" id="WP_090629340.1">
    <property type="nucleotide sequence ID" value="NZ_CVRB01000001.1"/>
</dbReference>
<feature type="transmembrane region" description="Helical" evidence="6">
    <location>
        <begin position="140"/>
        <end position="161"/>
    </location>
</feature>
<dbReference type="OrthoDB" id="3249502at2"/>
<dbReference type="Pfam" id="PF01943">
    <property type="entry name" value="Polysacc_synt"/>
    <property type="match status" value="1"/>
</dbReference>
<keyword evidence="2" id="KW-1003">Cell membrane</keyword>
<name>A0A0U1NR04_9BACI</name>
<feature type="transmembrane region" description="Helical" evidence="6">
    <location>
        <begin position="352"/>
        <end position="371"/>
    </location>
</feature>
<feature type="transmembrane region" description="Helical" evidence="6">
    <location>
        <begin position="167"/>
        <end position="187"/>
    </location>
</feature>
<feature type="transmembrane region" description="Helical" evidence="6">
    <location>
        <begin position="47"/>
        <end position="70"/>
    </location>
</feature>
<feature type="transmembrane region" description="Helical" evidence="6">
    <location>
        <begin position="111"/>
        <end position="128"/>
    </location>
</feature>
<feature type="transmembrane region" description="Helical" evidence="6">
    <location>
        <begin position="208"/>
        <end position="225"/>
    </location>
</feature>
<feature type="transmembrane region" description="Helical" evidence="6">
    <location>
        <begin position="286"/>
        <end position="314"/>
    </location>
</feature>
<organism evidence="7 8">
    <name type="scientific">Neobacillus massiliamazoniensis</name>
    <dbReference type="NCBI Taxonomy" id="1499688"/>
    <lineage>
        <taxon>Bacteria</taxon>
        <taxon>Bacillati</taxon>
        <taxon>Bacillota</taxon>
        <taxon>Bacilli</taxon>
        <taxon>Bacillales</taxon>
        <taxon>Bacillaceae</taxon>
        <taxon>Neobacillus</taxon>
    </lineage>
</organism>
<feature type="transmembrane region" description="Helical" evidence="6">
    <location>
        <begin position="436"/>
        <end position="456"/>
    </location>
</feature>
<proteinExistence type="predicted"/>
<evidence type="ECO:0000313" key="7">
    <source>
        <dbReference type="EMBL" id="CRK80178.1"/>
    </source>
</evidence>
<keyword evidence="3 6" id="KW-0812">Transmembrane</keyword>
<feature type="transmembrane region" description="Helical" evidence="6">
    <location>
        <begin position="320"/>
        <end position="340"/>
    </location>
</feature>
<dbReference type="PANTHER" id="PTHR30250">
    <property type="entry name" value="PST FAMILY PREDICTED COLANIC ACID TRANSPORTER"/>
    <property type="match status" value="1"/>
</dbReference>
<feature type="transmembrane region" description="Helical" evidence="6">
    <location>
        <begin position="412"/>
        <end position="430"/>
    </location>
</feature>
<keyword evidence="8" id="KW-1185">Reference proteome</keyword>
<feature type="transmembrane region" description="Helical" evidence="6">
    <location>
        <begin position="377"/>
        <end position="396"/>
    </location>
</feature>
<evidence type="ECO:0000256" key="2">
    <source>
        <dbReference type="ARBA" id="ARBA00022475"/>
    </source>
</evidence>
<dbReference type="Proteomes" id="UP000199087">
    <property type="component" value="Unassembled WGS sequence"/>
</dbReference>
<dbReference type="InterPro" id="IPR050833">
    <property type="entry name" value="Poly_Biosynth_Transport"/>
</dbReference>
<comment type="subcellular location">
    <subcellularLocation>
        <location evidence="1">Cell membrane</location>
        <topology evidence="1">Multi-pass membrane protein</topology>
    </subcellularLocation>
</comment>
<protein>
    <submittedName>
        <fullName evidence="7">Polysaccharide biosynthesis protein</fullName>
    </submittedName>
</protein>
<dbReference type="AlphaFoldDB" id="A0A0U1NR04"/>
<gene>
    <name evidence="7" type="ORF">BN000_00059</name>
</gene>
<evidence type="ECO:0000256" key="4">
    <source>
        <dbReference type="ARBA" id="ARBA00022989"/>
    </source>
</evidence>
<keyword evidence="4 6" id="KW-1133">Transmembrane helix</keyword>
<evidence type="ECO:0000256" key="6">
    <source>
        <dbReference type="SAM" id="Phobius"/>
    </source>
</evidence>
<evidence type="ECO:0000313" key="8">
    <source>
        <dbReference type="Proteomes" id="UP000199087"/>
    </source>
</evidence>
<feature type="transmembrane region" description="Helical" evidence="6">
    <location>
        <begin position="82"/>
        <end position="105"/>
    </location>
</feature>